<evidence type="ECO:0000259" key="1">
    <source>
        <dbReference type="PROSITE" id="PS50097"/>
    </source>
</evidence>
<sequence>MSKKKGPGIWAVDQSTHKQNDLELFESGILADVEVKCGDHTWKLHKAILCTRSVWFKNALTGAFEESNTRIVTLDEEEQLDVDCFLRFIYTGSVDLQKSYPRDDTFVALMRIWKMADFFINDSLRNLAVRAAKDHAQEHAKAFCTAFPGADHDKEMDSIIKDSFNPAVSLLYGEEMSHLKSKFLPIYMGLAAASVHRLSNNEAFQNLLHKFPQFAADWATSLMKGFNIWNPLCPERAGGLCNECGKDMGGRGTVDTLKWVRNVRLMVLCDRYYRMPDLAEWAGAEEAKKTVKLDCLKKKKPILARREGQIAAPGFLSLN</sequence>
<proteinExistence type="predicted"/>
<dbReference type="SMART" id="SM00225">
    <property type="entry name" value="BTB"/>
    <property type="match status" value="1"/>
</dbReference>
<evidence type="ECO:0000313" key="3">
    <source>
        <dbReference type="Proteomes" id="UP001430848"/>
    </source>
</evidence>
<gene>
    <name evidence="2" type="ORF">SLS63_013545</name>
</gene>
<dbReference type="PROSITE" id="PS50097">
    <property type="entry name" value="BTB"/>
    <property type="match status" value="1"/>
</dbReference>
<dbReference type="Proteomes" id="UP001430848">
    <property type="component" value="Unassembled WGS sequence"/>
</dbReference>
<feature type="domain" description="BTB" evidence="1">
    <location>
        <begin position="31"/>
        <end position="98"/>
    </location>
</feature>
<comment type="caution">
    <text evidence="2">The sequence shown here is derived from an EMBL/GenBank/DDBJ whole genome shotgun (WGS) entry which is preliminary data.</text>
</comment>
<dbReference type="Pfam" id="PF00651">
    <property type="entry name" value="BTB"/>
    <property type="match status" value="1"/>
</dbReference>
<dbReference type="PANTHER" id="PTHR47843:SF5">
    <property type="entry name" value="BTB_POZ DOMAIN PROTEIN"/>
    <property type="match status" value="1"/>
</dbReference>
<reference evidence="2 3" key="1">
    <citation type="submission" date="2024-02" db="EMBL/GenBank/DDBJ databases">
        <title>De novo assembly and annotation of 12 fungi associated with fruit tree decline syndrome in Ontario, Canada.</title>
        <authorList>
            <person name="Sulman M."/>
            <person name="Ellouze W."/>
            <person name="Ilyukhin E."/>
        </authorList>
    </citation>
    <scope>NUCLEOTIDE SEQUENCE [LARGE SCALE GENOMIC DNA]</scope>
    <source>
        <strain evidence="2 3">M169</strain>
    </source>
</reference>
<name>A0ABR1NN53_DIAER</name>
<dbReference type="SUPFAM" id="SSF54695">
    <property type="entry name" value="POZ domain"/>
    <property type="match status" value="1"/>
</dbReference>
<organism evidence="2 3">
    <name type="scientific">Diaporthe eres</name>
    <name type="common">Phomopsis oblonga</name>
    <dbReference type="NCBI Taxonomy" id="83184"/>
    <lineage>
        <taxon>Eukaryota</taxon>
        <taxon>Fungi</taxon>
        <taxon>Dikarya</taxon>
        <taxon>Ascomycota</taxon>
        <taxon>Pezizomycotina</taxon>
        <taxon>Sordariomycetes</taxon>
        <taxon>Sordariomycetidae</taxon>
        <taxon>Diaporthales</taxon>
        <taxon>Diaporthaceae</taxon>
        <taxon>Diaporthe</taxon>
        <taxon>Diaporthe eres species complex</taxon>
    </lineage>
</organism>
<accession>A0ABR1NN53</accession>
<dbReference type="InterPro" id="IPR000210">
    <property type="entry name" value="BTB/POZ_dom"/>
</dbReference>
<keyword evidence="3" id="KW-1185">Reference proteome</keyword>
<dbReference type="CDD" id="cd18186">
    <property type="entry name" value="BTB_POZ_ZBTB_KLHL-like"/>
    <property type="match status" value="1"/>
</dbReference>
<dbReference type="InterPro" id="IPR011333">
    <property type="entry name" value="SKP1/BTB/POZ_sf"/>
</dbReference>
<dbReference type="Gene3D" id="3.30.710.10">
    <property type="entry name" value="Potassium Channel Kv1.1, Chain A"/>
    <property type="match status" value="1"/>
</dbReference>
<evidence type="ECO:0000313" key="2">
    <source>
        <dbReference type="EMBL" id="KAK7708248.1"/>
    </source>
</evidence>
<dbReference type="EMBL" id="JAKNSF020000189">
    <property type="protein sequence ID" value="KAK7708248.1"/>
    <property type="molecule type" value="Genomic_DNA"/>
</dbReference>
<protein>
    <recommendedName>
        <fullName evidence="1">BTB domain-containing protein</fullName>
    </recommendedName>
</protein>
<dbReference type="PANTHER" id="PTHR47843">
    <property type="entry name" value="BTB DOMAIN-CONTAINING PROTEIN-RELATED"/>
    <property type="match status" value="1"/>
</dbReference>